<accession>A0ABR7RL57</accession>
<evidence type="ECO:0000259" key="1">
    <source>
        <dbReference type="Pfam" id="PF12708"/>
    </source>
</evidence>
<dbReference type="InterPro" id="IPR012334">
    <property type="entry name" value="Pectin_lyas_fold"/>
</dbReference>
<sequence length="780" mass="81728">MAEHIRIGDVAPRVHYAADGAQTVFIYPFPIFRVADLEVRLDGQVLAGGYTVLGTGASEGGSVVFAVPPAAGLVLALRRRLVIARTSDFQPNGLLRANTLNDDLDHQVAALQEFRDDLGSTIRINPGEVPAGLTLPDRDGRANRVLGFDSLGHVTALAREEGTLRVPFRGAIPRTISDKLAEVLSARDFGATGDGITDDGPALQAAMNAAVAAGRVLEIGEGTFRTTMPLLLAGAAAGLTMRGSIIYAGPSGAAALTLGDGAAARNASKLYQGLRVIRETISDWLNEGDIGIVIRNLDASIVELRQVEGFTIGLRTEGVERGFEDSVLHLGRIVNNRIGLDVRTSTAAAWNNSIRYHGGHFANASAVHPTMDRYGVRFSCPPGAYPRHNAHLFVGPAFELQRQGSPGTVAAIPFLLEAGDERGIIARGVRMEQCSPFVARHAGGANDCIYEVCYVGTYAFTGVAVDYTAAATRAGGTVIPLHQAAAAQGTPRLVAAAENVRQRAFRQSIDTAGGVGFEQMAVLSGNPSSTPGTLTGLAFAGLTLLTLNADTVGVPTSRALAFVVDSRDCKEFFIAAEGSELRPVVMQFDANENVLDGSAPALFSNMNAVYAGSPSFFWEGNADLDSLVGGIAINKLQRVTLHPNARYAAIGIRGGSASAVLRALRLYCAPLYAPALLYGGSRKWGVREYTTADPGWTIPALAAGATATRDVTLPGVRQGDFVQASFAKASGFQNGGVVFHASVGGTAGADQVRVTAHNVSGGSITVDAGTVYLRATKPRI</sequence>
<name>A0ABR7RL57_9PROT</name>
<evidence type="ECO:0000313" key="2">
    <source>
        <dbReference type="EMBL" id="MBC9207315.1"/>
    </source>
</evidence>
<dbReference type="InterPro" id="IPR024535">
    <property type="entry name" value="RHGA/B-epi-like_pectate_lyase"/>
</dbReference>
<comment type="caution">
    <text evidence="2">The sequence shown here is derived from an EMBL/GenBank/DDBJ whole genome shotgun (WGS) entry which is preliminary data.</text>
</comment>
<dbReference type="SUPFAM" id="SSF51126">
    <property type="entry name" value="Pectin lyase-like"/>
    <property type="match status" value="1"/>
</dbReference>
<feature type="domain" description="Rhamnogalacturonase A/B/Epimerase-like pectate lyase" evidence="1">
    <location>
        <begin position="185"/>
        <end position="230"/>
    </location>
</feature>
<reference evidence="2 3" key="1">
    <citation type="journal article" date="2013" name="Int. J. Syst. Evol. Microbiol.">
        <title>Roseomonas aerophila sp. nov., isolated from air.</title>
        <authorList>
            <person name="Kim S.J."/>
            <person name="Weon H.Y."/>
            <person name="Ahn J.H."/>
            <person name="Hong S.B."/>
            <person name="Seok S.J."/>
            <person name="Whang K.S."/>
            <person name="Kwon S.W."/>
        </authorList>
    </citation>
    <scope>NUCLEOTIDE SEQUENCE [LARGE SCALE GENOMIC DNA]</scope>
    <source>
        <strain evidence="2 3">NBRC 108923</strain>
    </source>
</reference>
<gene>
    <name evidence="2" type="ORF">IBL26_10745</name>
</gene>
<dbReference type="EMBL" id="JACTVA010000015">
    <property type="protein sequence ID" value="MBC9207315.1"/>
    <property type="molecule type" value="Genomic_DNA"/>
</dbReference>
<dbReference type="Proteomes" id="UP000626026">
    <property type="component" value="Unassembled WGS sequence"/>
</dbReference>
<dbReference type="InterPro" id="IPR011050">
    <property type="entry name" value="Pectin_lyase_fold/virulence"/>
</dbReference>
<dbReference type="Pfam" id="PF12708">
    <property type="entry name" value="Pect-lyase_RHGA_epim"/>
    <property type="match status" value="1"/>
</dbReference>
<protein>
    <submittedName>
        <fullName evidence="2">Hydrolase</fullName>
    </submittedName>
</protein>
<dbReference type="Gene3D" id="2.160.20.10">
    <property type="entry name" value="Single-stranded right-handed beta-helix, Pectin lyase-like"/>
    <property type="match status" value="1"/>
</dbReference>
<evidence type="ECO:0000313" key="3">
    <source>
        <dbReference type="Proteomes" id="UP000626026"/>
    </source>
</evidence>
<keyword evidence="2" id="KW-0378">Hydrolase</keyword>
<dbReference type="RefSeq" id="WP_187784481.1">
    <property type="nucleotide sequence ID" value="NZ_JACTVA010000015.1"/>
</dbReference>
<organism evidence="2 3">
    <name type="scientific">Teichococcus aerophilus</name>
    <dbReference type="NCBI Taxonomy" id="1224513"/>
    <lineage>
        <taxon>Bacteria</taxon>
        <taxon>Pseudomonadati</taxon>
        <taxon>Pseudomonadota</taxon>
        <taxon>Alphaproteobacteria</taxon>
        <taxon>Acetobacterales</taxon>
        <taxon>Roseomonadaceae</taxon>
        <taxon>Roseomonas</taxon>
    </lineage>
</organism>
<proteinExistence type="predicted"/>
<keyword evidence="3" id="KW-1185">Reference proteome</keyword>
<dbReference type="GO" id="GO:0016787">
    <property type="term" value="F:hydrolase activity"/>
    <property type="evidence" value="ECO:0007669"/>
    <property type="project" value="UniProtKB-KW"/>
</dbReference>